<dbReference type="GO" id="GO:0008146">
    <property type="term" value="F:sulfotransferase activity"/>
    <property type="evidence" value="ECO:0007669"/>
    <property type="project" value="InterPro"/>
</dbReference>
<dbReference type="SUPFAM" id="SSF52540">
    <property type="entry name" value="P-loop containing nucleoside triphosphate hydrolases"/>
    <property type="match status" value="1"/>
</dbReference>
<accession>A0A4P5ZXC6</accession>
<evidence type="ECO:0000313" key="5">
    <source>
        <dbReference type="Proteomes" id="UP000299794"/>
    </source>
</evidence>
<evidence type="ECO:0000313" key="4">
    <source>
        <dbReference type="EMBL" id="GDZ94251.1"/>
    </source>
</evidence>
<name>A0A4P5ZXC6_PLAAG</name>
<evidence type="ECO:0000259" key="3">
    <source>
        <dbReference type="Pfam" id="PF00685"/>
    </source>
</evidence>
<keyword evidence="1 4" id="KW-0808">Transferase</keyword>
<gene>
    <name evidence="4" type="ORF">PA905_22040</name>
</gene>
<proteinExistence type="predicted"/>
<dbReference type="InterPro" id="IPR027417">
    <property type="entry name" value="P-loop_NTPase"/>
</dbReference>
<dbReference type="PANTHER" id="PTHR10605:SF56">
    <property type="entry name" value="BIFUNCTIONAL HEPARAN SULFATE N-DEACETYLASE_N-SULFOTRANSFERASE"/>
    <property type="match status" value="1"/>
</dbReference>
<dbReference type="Proteomes" id="UP000299794">
    <property type="component" value="Unassembled WGS sequence"/>
</dbReference>
<dbReference type="InterPro" id="IPR000863">
    <property type="entry name" value="Sulfotransferase_dom"/>
</dbReference>
<organism evidence="4 5">
    <name type="scientific">Planktothrix agardhii CCAP 1459/11A</name>
    <dbReference type="NCBI Taxonomy" id="282420"/>
    <lineage>
        <taxon>Bacteria</taxon>
        <taxon>Bacillati</taxon>
        <taxon>Cyanobacteriota</taxon>
        <taxon>Cyanophyceae</taxon>
        <taxon>Oscillatoriophycideae</taxon>
        <taxon>Oscillatoriales</taxon>
        <taxon>Microcoleaceae</taxon>
        <taxon>Planktothrix</taxon>
    </lineage>
</organism>
<comment type="caution">
    <text evidence="4">The sequence shown here is derived from an EMBL/GenBank/DDBJ whole genome shotgun (WGS) entry which is preliminary data.</text>
</comment>
<feature type="domain" description="Sulfotransferase" evidence="3">
    <location>
        <begin position="23"/>
        <end position="135"/>
    </location>
</feature>
<sequence length="184" mass="21612">MTGEATPWYLVSYGAEKKVASIFPNIKIIILLRNPILRAFSQYQMQLKFAGEQRSFAEVISSEIEAIKNFSSPGEVDSDYWQTEKGYLFFGLYFYFIEKWMTVFPREQFLILRSEDFYANPAATLTQVFEFLGVPDYSLAEYPNYNPGSYNPISDDLRQTLAEFFRPHNQKLEEYLGMKFNWDE</sequence>
<dbReference type="Gene3D" id="3.40.50.300">
    <property type="entry name" value="P-loop containing nucleotide triphosphate hydrolases"/>
    <property type="match status" value="1"/>
</dbReference>
<dbReference type="InterPro" id="IPR037359">
    <property type="entry name" value="NST/OST"/>
</dbReference>
<keyword evidence="2" id="KW-0325">Glycoprotein</keyword>
<dbReference type="Pfam" id="PF00685">
    <property type="entry name" value="Sulfotransfer_1"/>
    <property type="match status" value="1"/>
</dbReference>
<reference evidence="5" key="1">
    <citation type="submission" date="2019-02" db="EMBL/GenBank/DDBJ databases">
        <title>Draft genome sequence of Planktothrix agardhii NIES-905.</title>
        <authorList>
            <person name="Yamaguchi H."/>
            <person name="Suzuki S."/>
            <person name="Kawachi M."/>
        </authorList>
    </citation>
    <scope>NUCLEOTIDE SEQUENCE [LARGE SCALE GENOMIC DNA]</scope>
    <source>
        <strain evidence="5">CCAP 1459/11A</strain>
    </source>
</reference>
<evidence type="ECO:0000256" key="2">
    <source>
        <dbReference type="ARBA" id="ARBA00023180"/>
    </source>
</evidence>
<protein>
    <submittedName>
        <fullName evidence="4">Sulfotransferase</fullName>
    </submittedName>
</protein>
<dbReference type="PANTHER" id="PTHR10605">
    <property type="entry name" value="HEPARAN SULFATE SULFOTRANSFERASE"/>
    <property type="match status" value="1"/>
</dbReference>
<dbReference type="EMBL" id="BJCD01000042">
    <property type="protein sequence ID" value="GDZ94251.1"/>
    <property type="molecule type" value="Genomic_DNA"/>
</dbReference>
<evidence type="ECO:0000256" key="1">
    <source>
        <dbReference type="ARBA" id="ARBA00022679"/>
    </source>
</evidence>
<dbReference type="AlphaFoldDB" id="A0A4P5ZXC6"/>